<comment type="caution">
    <text evidence="9">The sequence shown here is derived from an EMBL/GenBank/DDBJ whole genome shotgun (WGS) entry which is preliminary data.</text>
</comment>
<dbReference type="GO" id="GO:0003884">
    <property type="term" value="F:D-amino-acid oxidase activity"/>
    <property type="evidence" value="ECO:0007669"/>
    <property type="project" value="InterPro"/>
</dbReference>
<sequence>MPTHASQTHVVILGAGVIGLTAAHVLTEGDGSSLFKVTIVARDMPEDLNSQAFASPWAGAHWSPMQADDRLVRWEKYTFDKFWSMIPTGLVRRLPSRIYFGVEDAEKVSAWWRGIVRDFRVFPSDHPFPAEARSGVQFETFSVNPGVYLPWLKSELESRGVTFVRRRLNSLDEACELAGERGAVINATGLGARSLFGVEDTKVYPVRGQTVLVYSPNVTEAVNIFPAGTTKPSEATYVIPRASTPGMVLIGGTYQSNNWDTSLSIPTARGILARAKVLVPALAEPTTRIHAHNVGLRPAREGGPRVEVQSVDVPSEDSLTPELSDASADTKAGLVVHAYGFGSAGYQQSWGAAEEVVRLLKENLPQ</sequence>
<dbReference type="GO" id="GO:0071949">
    <property type="term" value="F:FAD binding"/>
    <property type="evidence" value="ECO:0007669"/>
    <property type="project" value="InterPro"/>
</dbReference>
<evidence type="ECO:0000256" key="5">
    <source>
        <dbReference type="ARBA" id="ARBA00023002"/>
    </source>
</evidence>
<evidence type="ECO:0000256" key="1">
    <source>
        <dbReference type="ARBA" id="ARBA00001974"/>
    </source>
</evidence>
<dbReference type="PANTHER" id="PTHR11530:SF30">
    <property type="entry name" value="FAD DEPENDENT OXIDOREDUCTASE DOMAIN-CONTAINING PROTEIN"/>
    <property type="match status" value="1"/>
</dbReference>
<keyword evidence="3" id="KW-0285">Flavoprotein</keyword>
<dbReference type="OrthoDB" id="2015447at2759"/>
<name>A0A9P5MYR6_9AGAM</name>
<reference evidence="9" key="2">
    <citation type="journal article" date="2020" name="Nat. Commun.">
        <title>Large-scale genome sequencing of mycorrhizal fungi provides insights into the early evolution of symbiotic traits.</title>
        <authorList>
            <person name="Miyauchi S."/>
            <person name="Kiss E."/>
            <person name="Kuo A."/>
            <person name="Drula E."/>
            <person name="Kohler A."/>
            <person name="Sanchez-Garcia M."/>
            <person name="Morin E."/>
            <person name="Andreopoulos B."/>
            <person name="Barry K.W."/>
            <person name="Bonito G."/>
            <person name="Buee M."/>
            <person name="Carver A."/>
            <person name="Chen C."/>
            <person name="Cichocki N."/>
            <person name="Clum A."/>
            <person name="Culley D."/>
            <person name="Crous P.W."/>
            <person name="Fauchery L."/>
            <person name="Girlanda M."/>
            <person name="Hayes R.D."/>
            <person name="Keri Z."/>
            <person name="LaButti K."/>
            <person name="Lipzen A."/>
            <person name="Lombard V."/>
            <person name="Magnuson J."/>
            <person name="Maillard F."/>
            <person name="Murat C."/>
            <person name="Nolan M."/>
            <person name="Ohm R.A."/>
            <person name="Pangilinan J."/>
            <person name="Pereira M.F."/>
            <person name="Perotto S."/>
            <person name="Peter M."/>
            <person name="Pfister S."/>
            <person name="Riley R."/>
            <person name="Sitrit Y."/>
            <person name="Stielow J.B."/>
            <person name="Szollosi G."/>
            <person name="Zifcakova L."/>
            <person name="Stursova M."/>
            <person name="Spatafora J.W."/>
            <person name="Tedersoo L."/>
            <person name="Vaario L.M."/>
            <person name="Yamada A."/>
            <person name="Yan M."/>
            <person name="Wang P."/>
            <person name="Xu J."/>
            <person name="Bruns T."/>
            <person name="Baldrian P."/>
            <person name="Vilgalys R."/>
            <person name="Dunand C."/>
            <person name="Henrissat B."/>
            <person name="Grigoriev I.V."/>
            <person name="Hibbett D."/>
            <person name="Nagy L.G."/>
            <person name="Martin F.M."/>
        </authorList>
    </citation>
    <scope>NUCLEOTIDE SEQUENCE</scope>
    <source>
        <strain evidence="9">Prilba</strain>
    </source>
</reference>
<dbReference type="SUPFAM" id="SSF54373">
    <property type="entry name" value="FAD-linked reductases, C-terminal domain"/>
    <property type="match status" value="1"/>
</dbReference>
<keyword evidence="4 6" id="KW-0274">FAD</keyword>
<gene>
    <name evidence="9" type="ORF">DFH94DRAFT_412186</name>
</gene>
<feature type="binding site" evidence="6">
    <location>
        <position position="297"/>
    </location>
    <ligand>
        <name>D-dopa</name>
        <dbReference type="ChEBI" id="CHEBI:149689"/>
    </ligand>
</feature>
<feature type="chain" id="PRO_5040425002" evidence="7">
    <location>
        <begin position="24"/>
        <end position="366"/>
    </location>
</feature>
<dbReference type="EMBL" id="WHVB01000006">
    <property type="protein sequence ID" value="KAF8481894.1"/>
    <property type="molecule type" value="Genomic_DNA"/>
</dbReference>
<organism evidence="9 10">
    <name type="scientific">Russula ochroleuca</name>
    <dbReference type="NCBI Taxonomy" id="152965"/>
    <lineage>
        <taxon>Eukaryota</taxon>
        <taxon>Fungi</taxon>
        <taxon>Dikarya</taxon>
        <taxon>Basidiomycota</taxon>
        <taxon>Agaricomycotina</taxon>
        <taxon>Agaricomycetes</taxon>
        <taxon>Russulales</taxon>
        <taxon>Russulaceae</taxon>
        <taxon>Russula</taxon>
    </lineage>
</organism>
<dbReference type="PROSITE" id="PS00677">
    <property type="entry name" value="DAO"/>
    <property type="match status" value="1"/>
</dbReference>
<dbReference type="SUPFAM" id="SSF51971">
    <property type="entry name" value="Nucleotide-binding domain"/>
    <property type="match status" value="1"/>
</dbReference>
<evidence type="ECO:0000256" key="7">
    <source>
        <dbReference type="SAM" id="SignalP"/>
    </source>
</evidence>
<keyword evidence="7" id="KW-0732">Signal</keyword>
<feature type="domain" description="FAD dependent oxidoreductase" evidence="8">
    <location>
        <begin position="9"/>
        <end position="358"/>
    </location>
</feature>
<evidence type="ECO:0000256" key="6">
    <source>
        <dbReference type="PIRSR" id="PIRSR000189-1"/>
    </source>
</evidence>
<keyword evidence="10" id="KW-1185">Reference proteome</keyword>
<evidence type="ECO:0000256" key="3">
    <source>
        <dbReference type="ARBA" id="ARBA00022630"/>
    </source>
</evidence>
<evidence type="ECO:0000313" key="9">
    <source>
        <dbReference type="EMBL" id="KAF8481894.1"/>
    </source>
</evidence>
<dbReference type="Gene3D" id="3.30.9.10">
    <property type="entry name" value="D-Amino Acid Oxidase, subunit A, domain 2"/>
    <property type="match status" value="1"/>
</dbReference>
<dbReference type="Gene3D" id="3.40.50.720">
    <property type="entry name" value="NAD(P)-binding Rossmann-like Domain"/>
    <property type="match status" value="1"/>
</dbReference>
<dbReference type="PANTHER" id="PTHR11530">
    <property type="entry name" value="D-AMINO ACID OXIDASE"/>
    <property type="match status" value="1"/>
</dbReference>
<dbReference type="InterPro" id="IPR006181">
    <property type="entry name" value="D-amino_acid_oxidase_CS"/>
</dbReference>
<dbReference type="InterPro" id="IPR006076">
    <property type="entry name" value="FAD-dep_OxRdtase"/>
</dbReference>
<reference evidence="9" key="1">
    <citation type="submission" date="2019-10" db="EMBL/GenBank/DDBJ databases">
        <authorList>
            <consortium name="DOE Joint Genome Institute"/>
            <person name="Kuo A."/>
            <person name="Miyauchi S."/>
            <person name="Kiss E."/>
            <person name="Drula E."/>
            <person name="Kohler A."/>
            <person name="Sanchez-Garcia M."/>
            <person name="Andreopoulos B."/>
            <person name="Barry K.W."/>
            <person name="Bonito G."/>
            <person name="Buee M."/>
            <person name="Carver A."/>
            <person name="Chen C."/>
            <person name="Cichocki N."/>
            <person name="Clum A."/>
            <person name="Culley D."/>
            <person name="Crous P.W."/>
            <person name="Fauchery L."/>
            <person name="Girlanda M."/>
            <person name="Hayes R."/>
            <person name="Keri Z."/>
            <person name="LaButti K."/>
            <person name="Lipzen A."/>
            <person name="Lombard V."/>
            <person name="Magnuson J."/>
            <person name="Maillard F."/>
            <person name="Morin E."/>
            <person name="Murat C."/>
            <person name="Nolan M."/>
            <person name="Ohm R."/>
            <person name="Pangilinan J."/>
            <person name="Pereira M."/>
            <person name="Perotto S."/>
            <person name="Peter M."/>
            <person name="Riley R."/>
            <person name="Sitrit Y."/>
            <person name="Stielow B."/>
            <person name="Szollosi G."/>
            <person name="Zifcakova L."/>
            <person name="Stursova M."/>
            <person name="Spatafora J.W."/>
            <person name="Tedersoo L."/>
            <person name="Vaario L.-M."/>
            <person name="Yamada A."/>
            <person name="Yan M."/>
            <person name="Wang P."/>
            <person name="Xu J."/>
            <person name="Bruns T."/>
            <person name="Baldrian P."/>
            <person name="Vilgalys R."/>
            <person name="Henrissat B."/>
            <person name="Grigoriev I.V."/>
            <person name="Hibbett D."/>
            <person name="Nagy L.G."/>
            <person name="Martin F.M."/>
        </authorList>
    </citation>
    <scope>NUCLEOTIDE SEQUENCE</scope>
    <source>
        <strain evidence="9">Prilba</strain>
    </source>
</reference>
<dbReference type="AlphaFoldDB" id="A0A9P5MYR6"/>
<feature type="signal peptide" evidence="7">
    <location>
        <begin position="1"/>
        <end position="23"/>
    </location>
</feature>
<dbReference type="GO" id="GO:0005737">
    <property type="term" value="C:cytoplasm"/>
    <property type="evidence" value="ECO:0007669"/>
    <property type="project" value="TreeGrafter"/>
</dbReference>
<evidence type="ECO:0000256" key="4">
    <source>
        <dbReference type="ARBA" id="ARBA00022827"/>
    </source>
</evidence>
<evidence type="ECO:0000313" key="10">
    <source>
        <dbReference type="Proteomes" id="UP000759537"/>
    </source>
</evidence>
<keyword evidence="5" id="KW-0560">Oxidoreductase</keyword>
<dbReference type="Pfam" id="PF01266">
    <property type="entry name" value="DAO"/>
    <property type="match status" value="1"/>
</dbReference>
<dbReference type="GO" id="GO:0019478">
    <property type="term" value="P:D-amino acid catabolic process"/>
    <property type="evidence" value="ECO:0007669"/>
    <property type="project" value="TreeGrafter"/>
</dbReference>
<protein>
    <submittedName>
        <fullName evidence="9">Nucleotide-binding domain-containing protein</fullName>
    </submittedName>
</protein>
<dbReference type="PIRSF" id="PIRSF000189">
    <property type="entry name" value="D-aa_oxidase"/>
    <property type="match status" value="1"/>
</dbReference>
<evidence type="ECO:0000259" key="8">
    <source>
        <dbReference type="Pfam" id="PF01266"/>
    </source>
</evidence>
<dbReference type="InterPro" id="IPR023209">
    <property type="entry name" value="DAO"/>
</dbReference>
<comment type="cofactor">
    <cofactor evidence="1 6">
        <name>FAD</name>
        <dbReference type="ChEBI" id="CHEBI:57692"/>
    </cofactor>
</comment>
<proteinExistence type="inferred from homology"/>
<comment type="similarity">
    <text evidence="2">Belongs to the DAMOX/DASOX family.</text>
</comment>
<accession>A0A9P5MYR6</accession>
<feature type="binding site" evidence="6">
    <location>
        <position position="188"/>
    </location>
    <ligand>
        <name>FAD</name>
        <dbReference type="ChEBI" id="CHEBI:57692"/>
    </ligand>
</feature>
<feature type="binding site" evidence="6">
    <location>
        <position position="237"/>
    </location>
    <ligand>
        <name>D-dopa</name>
        <dbReference type="ChEBI" id="CHEBI:149689"/>
    </ligand>
</feature>
<dbReference type="Proteomes" id="UP000759537">
    <property type="component" value="Unassembled WGS sequence"/>
</dbReference>
<evidence type="ECO:0000256" key="2">
    <source>
        <dbReference type="ARBA" id="ARBA00006730"/>
    </source>
</evidence>